<dbReference type="GO" id="GO:0030430">
    <property type="term" value="C:host cell cytoplasm"/>
    <property type="evidence" value="ECO:0007669"/>
    <property type="project" value="UniProtKB-SubCell"/>
</dbReference>
<evidence type="ECO:0000259" key="27">
    <source>
        <dbReference type="PROSITE" id="PS50526"/>
    </source>
</evidence>
<dbReference type="Pfam" id="PF14318">
    <property type="entry name" value="Mononeg_mRNAcap"/>
    <property type="match status" value="1"/>
</dbReference>
<evidence type="ECO:0000259" key="28">
    <source>
        <dbReference type="PROSITE" id="PS51590"/>
    </source>
</evidence>
<keyword evidence="11" id="KW-0547">Nucleotide-binding</keyword>
<evidence type="ECO:0000256" key="21">
    <source>
        <dbReference type="ARBA" id="ARBA00026099"/>
    </source>
</evidence>
<dbReference type="InterPro" id="IPR026890">
    <property type="entry name" value="Mononeg_mRNAcap"/>
</dbReference>
<evidence type="ECO:0000256" key="12">
    <source>
        <dbReference type="ARBA" id="ARBA00022801"/>
    </source>
</evidence>
<evidence type="ECO:0000256" key="5">
    <source>
        <dbReference type="ARBA" id="ARBA00022484"/>
    </source>
</evidence>
<keyword evidence="12" id="KW-0378">Hydrolase</keyword>
<keyword evidence="30" id="KW-1185">Reference proteome</keyword>
<keyword evidence="15" id="KW-0693">Viral RNA replication</keyword>
<evidence type="ECO:0000256" key="18">
    <source>
        <dbReference type="ARBA" id="ARBA00023268"/>
    </source>
</evidence>
<dbReference type="GO" id="GO:0004482">
    <property type="term" value="F:mRNA 5'-cap (guanine-N7-)-methyltransferase activity"/>
    <property type="evidence" value="ECO:0007669"/>
    <property type="project" value="InterPro"/>
</dbReference>
<evidence type="ECO:0000256" key="1">
    <source>
        <dbReference type="ARBA" id="ARBA00004192"/>
    </source>
</evidence>
<keyword evidence="5" id="KW-0696">RNA-directed RNA polymerase</keyword>
<keyword evidence="14" id="KW-0946">Virion</keyword>
<sequence>MEIYQDEDAPRKNIFDPLPDYHLQNPLYSISGLLDKIKKKERVNYRFHQSCRVLSKECSKLVEGDPILLHRLSDNWFIDTEPCIISEIFEDCSYRLQMDSLNPNQFDIKMLSAAWESLKNRFPVDYWVRMRGMQRILVAMNAVSSRRPPPPRYSTADPLKAIMEVNKGRLIITGSLLGYKQDGEDHLVIFASDWVRGISDVHTERFLVHIGATLGQDMSKDHYPSSAQIEYIIQWGDRVLNKAGMTGFKLLKAYEAIVLGVVQMKCTSEFIDSGRFLRNTLNDIWDEDFWLGERAVELVKYLEGIESPHHLIQLFGLHRIWGHPIVNPSKGMEKMIIIGQKDITKAGKMPQLMGIHFKKMFLGAYKSKQGVFPHVKGETPLSRALRANEDWADIEKSFEESEWAELEFDKTFAVPESFNLSMIVADKSVSPTLSELKENILTKKTVMNQELRRGVLRWINHESIDPREFLEQVNKGEFPHDHKIIGLRSKERELNPTPRMFALMSHLMRVYVVITESMLSEHVLPYFPQITMTDSQLDLTKKMYSTVKNQSVRKKQIGAIFDSKTVCMSLDFEKWNGHMRKESTYHVFKALGELFGMTDLYNMTYDIFKDSYFYLADGSYLPKINESGDFVPEPPFSFTGHKGGQEGLRQKGWTIFTVVGLDWICRKHNCTYKSMGMGDNQVLQITMYTYQVDSSGKATKMGLEEMKTVLFGLFDDLLDGFAELGLPLKPLETWISEDLFVYGKYPVLKGVPLTMDLKKVMRIFPFSNQETMTVENVLNTIAGNAQAATQAAPFIGVSYLVGLFMSSVCTEDLLTYHPLIGKGLMEVLRDDDCWGLKFRGGHSVQTKVGKVRITRGEIRRLMQTVPRILGGYVTFNLWSLLMRGFPDPLSLSLSQLYAWDLQSATDRTSKYLLRWVKPLFMPERSMKLLIEDVSSVNLLAPVTPTAGLRRVVERFLSDGRVIRNSEFRDLMTSRDPDMEDVISEHLCSGDHLHIRLIHDIMESTIFGYIKSITSKVTKSSTIVSLAIGKTKGDPLRRLMLDEENYFRFFLWRCSVEPTFELPDCPTDLAKQMRYLGWGKELIGVTVAFPWSFLTKAQCMENGSFCDCEDGFISLFLPDSPVTRDQWNLGIGTNPPYLGSVTKEKVVITTGSKIYSGEPLVKRPINLMRVIGWFVPEESETAKIIQSCVTAVSDIDPLQFRGVTEGTSGSEIHRFRDTSLKHGALCSSNYLFSTRYHVSTDTFTRYAKGSQNYDMLFQANLCAIIEGMHQYIIATNKSNMMQQKTHHYKQICYSCINPLDEEFYDIQSSRLPLLIPSKKKNKYLFVPKEKISMVLEYLPHAGWDLGKLSDDALDSMNPRTKLQWLTDAIADNIMIDVTGPAGEESFTTVSLMDVKEHNRLFYLTARPKDVYDQVCNRILILAEWRCMSKSDWKTPTDESIVRAAEALLVDTPVTRWYGMTGFFSWPSSMMHYYAYPEIQEPDTIPVTSFSACRSIRQSLLGLIGSTRKFPSRQTRIISEDVKTSKMTLKLMVFDWIKKNTTCRACWRSVGVLSTHNLANLDTRTFMCAQRHFPFQRFNSKSVMKSRITLDSLRKSIDIKDDGEKESQLRSTIHPLTLTTCITLFESSIIRAEIIPFCDPIDDDKITVRPIEGVDLHKLVSLPTNASYKYMEIFSREIQELNKYKSVFITGNGLGGTSQVLSELWGGRIIISTLLDTGSAIPQVYPHCDSALKNTGAASIISHLMVDRANDVLHDRWETDWNPVFTSYNIQVLISDIEITGEEIETRSAVLSKMIHAHEWKFAILKDYIYSRSELENRLSIILGLYAKVEIITCNTRQRTMPEVWWILKDRKSSSFKRLGYHRSVIRQQWECFKNNINQRDWALGEVLTELNHRLASDDKLISMMVRTKSAFSLPIVGCVFPHKGNYTRLLGYLQRGKKPIDISIISTQSNKRLYSSDFEKIRWVLFGIACSMCAKITDRERMLDQSDRWMLDWKPAGERNWAPYLWYSRHKSTPIHVCDYIPILSLVMKKERLLFHGSGQTIEFKFSLSREKCCFPVTKTAAIKFGLCK</sequence>
<name>B1NNZ5_9RHAB</name>
<evidence type="ECO:0000256" key="11">
    <source>
        <dbReference type="ARBA" id="ARBA00022741"/>
    </source>
</evidence>
<dbReference type="InterPro" id="IPR039736">
    <property type="entry name" value="L_poly_C"/>
</dbReference>
<evidence type="ECO:0000256" key="16">
    <source>
        <dbReference type="ARBA" id="ARBA00023042"/>
    </source>
</evidence>
<comment type="catalytic activity">
    <reaction evidence="25">
        <text>a 5'-end (5'-triphosphoguanosine)-adenylyl-adenylyl-cytidylyl-adenosine in mRNA + 2 S-adenosyl-L-methionine = a 5'-end (N(7)-methyl 5'-triphosphoguanosine)-(2'-O-methyladenylyl)-adenylyl-cytidylyl-adenosine in mRNA + 2 S-adenosyl-L-homocysteine + H(+)</text>
        <dbReference type="Rhea" id="RHEA:65376"/>
        <dbReference type="Rhea" id="RHEA-COMP:16797"/>
        <dbReference type="Rhea" id="RHEA-COMP:16798"/>
        <dbReference type="ChEBI" id="CHEBI:15378"/>
        <dbReference type="ChEBI" id="CHEBI:57856"/>
        <dbReference type="ChEBI" id="CHEBI:59789"/>
        <dbReference type="ChEBI" id="CHEBI:156483"/>
        <dbReference type="ChEBI" id="CHEBI:156484"/>
        <dbReference type="EC" id="2.1.1.375"/>
    </reaction>
</comment>
<keyword evidence="8" id="KW-0808">Transferase</keyword>
<evidence type="ECO:0000256" key="3">
    <source>
        <dbReference type="ARBA" id="ARBA00012494"/>
    </source>
</evidence>
<comment type="catalytic activity">
    <reaction evidence="19">
        <text>a 5'-end triphospho-adenylyl-adenylyl-cytidylyl-adenosine in mRNA + GDP + H(+) = a 5'-end (5'-triphosphoguanosine)-adenylyl-adenylyl-cytidylyl-adenosine in mRNA + diphosphate</text>
        <dbReference type="Rhea" id="RHEA:65436"/>
        <dbReference type="Rhea" id="RHEA-COMP:16797"/>
        <dbReference type="Rhea" id="RHEA-COMP:16799"/>
        <dbReference type="ChEBI" id="CHEBI:15378"/>
        <dbReference type="ChEBI" id="CHEBI:33019"/>
        <dbReference type="ChEBI" id="CHEBI:58189"/>
        <dbReference type="ChEBI" id="CHEBI:156484"/>
        <dbReference type="ChEBI" id="CHEBI:156503"/>
        <dbReference type="EC" id="2.7.7.88"/>
    </reaction>
</comment>
<dbReference type="GO" id="GO:0016787">
    <property type="term" value="F:hydrolase activity"/>
    <property type="evidence" value="ECO:0007669"/>
    <property type="project" value="UniProtKB-KW"/>
</dbReference>
<dbReference type="PROSITE" id="PS50526">
    <property type="entry name" value="RDRP_SSRNA_NEG_NONSEG"/>
    <property type="match status" value="1"/>
</dbReference>
<keyword evidence="9" id="KW-0949">S-adenosyl-L-methionine</keyword>
<evidence type="ECO:0000256" key="24">
    <source>
        <dbReference type="ARBA" id="ARBA00047332"/>
    </source>
</evidence>
<dbReference type="Pfam" id="PF00946">
    <property type="entry name" value="Mononeg_RNA_pol"/>
    <property type="match status" value="1"/>
</dbReference>
<comment type="catalytic activity">
    <reaction evidence="20">
        <text>a 5'-end (5'-triphosphoguanosine)-(2'-O-methyladenylyl)-adenylyl-cytidylyl-adenosine in mRNA + S-adenosyl-L-methionine = a 5'-end (N(7)-methyl 5'-triphosphoguanosine)-(2'-O-methyladenylyl)-adenylyl-cytidylyl-adenosine in mRNA + S-adenosyl-L-homocysteine</text>
        <dbReference type="Rhea" id="RHEA:65440"/>
        <dbReference type="Rhea" id="RHEA-COMP:16798"/>
        <dbReference type="Rhea" id="RHEA-COMP:16801"/>
        <dbReference type="ChEBI" id="CHEBI:57856"/>
        <dbReference type="ChEBI" id="CHEBI:59789"/>
        <dbReference type="ChEBI" id="CHEBI:156482"/>
        <dbReference type="ChEBI" id="CHEBI:156483"/>
    </reaction>
</comment>
<evidence type="ECO:0000256" key="25">
    <source>
        <dbReference type="ARBA" id="ARBA00047370"/>
    </source>
</evidence>
<keyword evidence="18" id="KW-0511">Multifunctional enzyme</keyword>
<evidence type="ECO:0000256" key="10">
    <source>
        <dbReference type="ARBA" id="ARBA00022695"/>
    </source>
</evidence>
<evidence type="ECO:0000256" key="2">
    <source>
        <dbReference type="ARBA" id="ARBA00004328"/>
    </source>
</evidence>
<dbReference type="NCBIfam" id="TIGR04198">
    <property type="entry name" value="paramyx_RNAcap"/>
    <property type="match status" value="1"/>
</dbReference>
<evidence type="ECO:0000256" key="20">
    <source>
        <dbReference type="ARBA" id="ARBA00024499"/>
    </source>
</evidence>
<dbReference type="EC" id="2.7.7.48" evidence="3"/>
<evidence type="ECO:0000256" key="22">
    <source>
        <dbReference type="ARBA" id="ARBA00030436"/>
    </source>
</evidence>
<comment type="catalytic activity">
    <reaction evidence="26">
        <text>GTP + H2O = GDP + phosphate + H(+)</text>
        <dbReference type="Rhea" id="RHEA:19669"/>
        <dbReference type="ChEBI" id="CHEBI:15377"/>
        <dbReference type="ChEBI" id="CHEBI:15378"/>
        <dbReference type="ChEBI" id="CHEBI:37565"/>
        <dbReference type="ChEBI" id="CHEBI:43474"/>
        <dbReference type="ChEBI" id="CHEBI:58189"/>
    </reaction>
</comment>
<evidence type="ECO:0000256" key="8">
    <source>
        <dbReference type="ARBA" id="ARBA00022679"/>
    </source>
</evidence>
<protein>
    <recommendedName>
        <fullName evidence="23">Replicase</fullName>
        <ecNumber evidence="21">2.1.1.375</ecNumber>
        <ecNumber evidence="3">2.7.7.48</ecNumber>
        <ecNumber evidence="4">2.7.7.88</ecNumber>
    </recommendedName>
    <alternativeName>
        <fullName evidence="22">Transcriptase</fullName>
    </alternativeName>
</protein>
<comment type="subcellular location">
    <subcellularLocation>
        <location evidence="1">Host cytoplasm</location>
    </subcellularLocation>
    <subcellularLocation>
        <location evidence="2">Virion</location>
    </subcellularLocation>
</comment>
<feature type="domain" description="Mononegavirus-type SAM-dependent 2'-O-MTase" evidence="28">
    <location>
        <begin position="1656"/>
        <end position="1845"/>
    </location>
</feature>
<evidence type="ECO:0000256" key="7">
    <source>
        <dbReference type="ARBA" id="ARBA00022664"/>
    </source>
</evidence>
<evidence type="ECO:0000256" key="4">
    <source>
        <dbReference type="ARBA" id="ARBA00012582"/>
    </source>
</evidence>
<proteinExistence type="predicted"/>
<keyword evidence="6" id="KW-0489">Methyltransferase</keyword>
<feature type="domain" description="RdRp catalytic" evidence="27">
    <location>
        <begin position="564"/>
        <end position="750"/>
    </location>
</feature>
<dbReference type="SMR" id="B1NNZ5"/>
<dbReference type="EC" id="2.1.1.375" evidence="21"/>
<dbReference type="GO" id="GO:0005524">
    <property type="term" value="F:ATP binding"/>
    <property type="evidence" value="ECO:0007669"/>
    <property type="project" value="UniProtKB-KW"/>
</dbReference>
<evidence type="ECO:0000256" key="19">
    <source>
        <dbReference type="ARBA" id="ARBA00024494"/>
    </source>
</evidence>
<comment type="catalytic activity">
    <reaction evidence="24">
        <text>a 5'-end (5'-triphosphoguanosine)-adenylyl-adenylyl-cytidylyl-adenosine in mRNA + S-adenosyl-L-methionine = a 5'-end (5'-triphosphoguanosine)-(2'-O-methyladenylyl)-adenylyl-cytidylyl-adenosine in mRNA + S-adenosyl-L-homocysteine + H(+)</text>
        <dbReference type="Rhea" id="RHEA:65380"/>
        <dbReference type="Rhea" id="RHEA-COMP:16797"/>
        <dbReference type="Rhea" id="RHEA-COMP:16801"/>
        <dbReference type="ChEBI" id="CHEBI:15378"/>
        <dbReference type="ChEBI" id="CHEBI:57856"/>
        <dbReference type="ChEBI" id="CHEBI:59789"/>
        <dbReference type="ChEBI" id="CHEBI:156482"/>
        <dbReference type="ChEBI" id="CHEBI:156484"/>
    </reaction>
</comment>
<keyword evidence="10" id="KW-0548">Nucleotidyltransferase</keyword>
<evidence type="ECO:0000313" key="30">
    <source>
        <dbReference type="Proteomes" id="UP000145747"/>
    </source>
</evidence>
<evidence type="ECO:0000256" key="6">
    <source>
        <dbReference type="ARBA" id="ARBA00022603"/>
    </source>
</evidence>
<dbReference type="GeneID" id="7042989"/>
<keyword evidence="13" id="KW-0067">ATP-binding</keyword>
<accession>B1NNZ5</accession>
<evidence type="ECO:0000256" key="17">
    <source>
        <dbReference type="ARBA" id="ARBA00023200"/>
    </source>
</evidence>
<keyword evidence="17" id="KW-1035">Host cytoplasm</keyword>
<dbReference type="GO" id="GO:0003968">
    <property type="term" value="F:RNA-directed RNA polymerase activity"/>
    <property type="evidence" value="ECO:0007669"/>
    <property type="project" value="UniProtKB-KW"/>
</dbReference>
<organism evidence="29 30">
    <name type="scientific">Lettuce yellow mottle virus</name>
    <dbReference type="NCBI Taxonomy" id="471285"/>
    <lineage>
        <taxon>Viruses</taxon>
        <taxon>Riboviria</taxon>
        <taxon>Orthornavirae</taxon>
        <taxon>Negarnaviricota</taxon>
        <taxon>Haploviricotina</taxon>
        <taxon>Monjiviricetes</taxon>
        <taxon>Mononegavirales</taxon>
        <taxon>Rhabdoviridae</taxon>
        <taxon>Betarhabdovirinae</taxon>
        <taxon>Alphacytorhabdovirus</taxon>
        <taxon>Alphacytorhabdovirus lactumaculante</taxon>
        <taxon>Cytorhabdovirus lactucamaculante</taxon>
    </lineage>
</organism>
<evidence type="ECO:0000313" key="29">
    <source>
        <dbReference type="EMBL" id="ABV56129.1"/>
    </source>
</evidence>
<keyword evidence="7" id="KW-0507">mRNA processing</keyword>
<evidence type="ECO:0000256" key="14">
    <source>
        <dbReference type="ARBA" id="ARBA00022844"/>
    </source>
</evidence>
<keyword evidence="16" id="KW-0506">mRNA capping</keyword>
<dbReference type="InterPro" id="IPR014023">
    <property type="entry name" value="Mononeg_RNA_pol_cat"/>
</dbReference>
<dbReference type="KEGG" id="vg:7042989"/>
<evidence type="ECO:0000256" key="9">
    <source>
        <dbReference type="ARBA" id="ARBA00022691"/>
    </source>
</evidence>
<evidence type="ECO:0000256" key="26">
    <source>
        <dbReference type="ARBA" id="ARBA00048548"/>
    </source>
</evidence>
<dbReference type="InterPro" id="IPR025786">
    <property type="entry name" value="Mononega_L_MeTrfase"/>
</dbReference>
<reference evidence="29 30" key="1">
    <citation type="journal article" date="2008" name="Arch. Virol.">
        <title>Complete nucleotide sequence of a putative new cytorhabdovirus infecting lettuce.</title>
        <authorList>
            <person name="Heim F."/>
            <person name="Lot H."/>
            <person name="Delecolle B."/>
            <person name="Bassler A."/>
            <person name="Krczal G."/>
            <person name="Wetzel T."/>
        </authorList>
    </citation>
    <scope>NUCLEOTIDE SEQUENCE [LARGE SCALE GENOMIC DNA]</scope>
</reference>
<evidence type="ECO:0000256" key="15">
    <source>
        <dbReference type="ARBA" id="ARBA00022953"/>
    </source>
</evidence>
<dbReference type="EMBL" id="EF687738">
    <property type="protein sequence ID" value="ABV56129.1"/>
    <property type="molecule type" value="Viral_cRNA"/>
</dbReference>
<dbReference type="PROSITE" id="PS51590">
    <property type="entry name" value="SAM_MT_MNV_L"/>
    <property type="match status" value="1"/>
</dbReference>
<evidence type="ECO:0000256" key="13">
    <source>
        <dbReference type="ARBA" id="ARBA00022840"/>
    </source>
</evidence>
<evidence type="ECO:0000256" key="23">
    <source>
        <dbReference type="ARBA" id="ARBA00031012"/>
    </source>
</evidence>
<dbReference type="GO" id="GO:0044423">
    <property type="term" value="C:virion component"/>
    <property type="evidence" value="ECO:0007669"/>
    <property type="project" value="UniProtKB-KW"/>
</dbReference>
<dbReference type="EC" id="2.7.7.88" evidence="4"/>
<dbReference type="RefSeq" id="YP_002308376.1">
    <property type="nucleotide sequence ID" value="NC_011532.1"/>
</dbReference>
<dbReference type="Proteomes" id="UP000145747">
    <property type="component" value="Segment"/>
</dbReference>